<name>A0A0C3GRE8_OIDMZ</name>
<accession>A0A0C3GRE8</accession>
<feature type="region of interest" description="Disordered" evidence="1">
    <location>
        <begin position="1"/>
        <end position="47"/>
    </location>
</feature>
<gene>
    <name evidence="2" type="ORF">OIDMADRAFT_62037</name>
</gene>
<sequence length="116" mass="12925">MAPPAKDKGKARDASCRPPEPQGSTQHPAPFESDPLDQEPFESLDQQANLLALQHAQVKSQIEAKTAQKQIEKLEAMVAQLLQNPTPPRASLEPTTRSESQHTVRYKPKRKDPPRL</sequence>
<proteinExistence type="predicted"/>
<feature type="compositionally biased region" description="Polar residues" evidence="1">
    <location>
        <begin position="93"/>
        <end position="103"/>
    </location>
</feature>
<dbReference type="InParanoid" id="A0A0C3GRE8"/>
<feature type="compositionally biased region" description="Basic and acidic residues" evidence="1">
    <location>
        <begin position="1"/>
        <end position="15"/>
    </location>
</feature>
<dbReference type="EMBL" id="KN832901">
    <property type="protein sequence ID" value="KIM93061.1"/>
    <property type="molecule type" value="Genomic_DNA"/>
</dbReference>
<keyword evidence="3" id="KW-1185">Reference proteome</keyword>
<evidence type="ECO:0000313" key="3">
    <source>
        <dbReference type="Proteomes" id="UP000054321"/>
    </source>
</evidence>
<reference evidence="3" key="2">
    <citation type="submission" date="2015-01" db="EMBL/GenBank/DDBJ databases">
        <title>Evolutionary Origins and Diversification of the Mycorrhizal Mutualists.</title>
        <authorList>
            <consortium name="DOE Joint Genome Institute"/>
            <consortium name="Mycorrhizal Genomics Consortium"/>
            <person name="Kohler A."/>
            <person name="Kuo A."/>
            <person name="Nagy L.G."/>
            <person name="Floudas D."/>
            <person name="Copeland A."/>
            <person name="Barry K.W."/>
            <person name="Cichocki N."/>
            <person name="Veneault-Fourrey C."/>
            <person name="LaButti K."/>
            <person name="Lindquist E.A."/>
            <person name="Lipzen A."/>
            <person name="Lundell T."/>
            <person name="Morin E."/>
            <person name="Murat C."/>
            <person name="Riley R."/>
            <person name="Ohm R."/>
            <person name="Sun H."/>
            <person name="Tunlid A."/>
            <person name="Henrissat B."/>
            <person name="Grigoriev I.V."/>
            <person name="Hibbett D.S."/>
            <person name="Martin F."/>
        </authorList>
    </citation>
    <scope>NUCLEOTIDE SEQUENCE [LARGE SCALE GENOMIC DNA]</scope>
    <source>
        <strain evidence="3">Zn</strain>
    </source>
</reference>
<evidence type="ECO:0000256" key="1">
    <source>
        <dbReference type="SAM" id="MobiDB-lite"/>
    </source>
</evidence>
<organism evidence="2 3">
    <name type="scientific">Oidiodendron maius (strain Zn)</name>
    <dbReference type="NCBI Taxonomy" id="913774"/>
    <lineage>
        <taxon>Eukaryota</taxon>
        <taxon>Fungi</taxon>
        <taxon>Dikarya</taxon>
        <taxon>Ascomycota</taxon>
        <taxon>Pezizomycotina</taxon>
        <taxon>Leotiomycetes</taxon>
        <taxon>Leotiomycetes incertae sedis</taxon>
        <taxon>Myxotrichaceae</taxon>
        <taxon>Oidiodendron</taxon>
    </lineage>
</organism>
<evidence type="ECO:0000313" key="2">
    <source>
        <dbReference type="EMBL" id="KIM93061.1"/>
    </source>
</evidence>
<dbReference type="HOGENOM" id="CLU_2097530_0_0_1"/>
<reference evidence="2 3" key="1">
    <citation type="submission" date="2014-04" db="EMBL/GenBank/DDBJ databases">
        <authorList>
            <consortium name="DOE Joint Genome Institute"/>
            <person name="Kuo A."/>
            <person name="Martino E."/>
            <person name="Perotto S."/>
            <person name="Kohler A."/>
            <person name="Nagy L.G."/>
            <person name="Floudas D."/>
            <person name="Copeland A."/>
            <person name="Barry K.W."/>
            <person name="Cichocki N."/>
            <person name="Veneault-Fourrey C."/>
            <person name="LaButti K."/>
            <person name="Lindquist E.A."/>
            <person name="Lipzen A."/>
            <person name="Lundell T."/>
            <person name="Morin E."/>
            <person name="Murat C."/>
            <person name="Sun H."/>
            <person name="Tunlid A."/>
            <person name="Henrissat B."/>
            <person name="Grigoriev I.V."/>
            <person name="Hibbett D.S."/>
            <person name="Martin F."/>
            <person name="Nordberg H.P."/>
            <person name="Cantor M.N."/>
            <person name="Hua S.X."/>
        </authorList>
    </citation>
    <scope>NUCLEOTIDE SEQUENCE [LARGE SCALE GENOMIC DNA]</scope>
    <source>
        <strain evidence="2 3">Zn</strain>
    </source>
</reference>
<feature type="region of interest" description="Disordered" evidence="1">
    <location>
        <begin position="82"/>
        <end position="116"/>
    </location>
</feature>
<dbReference type="Proteomes" id="UP000054321">
    <property type="component" value="Unassembled WGS sequence"/>
</dbReference>
<dbReference type="AlphaFoldDB" id="A0A0C3GRE8"/>
<protein>
    <submittedName>
        <fullName evidence="2">Uncharacterized protein</fullName>
    </submittedName>
</protein>